<dbReference type="Pfam" id="PF14196">
    <property type="entry name" value="ATC_hydrolase"/>
    <property type="match status" value="1"/>
</dbReference>
<sequence length="371" mass="39769">MLASSLARIVPGLARVGLSSAGSASLRGQAGEALACAFTCSGRGHAPSFAGAWFSSLPHPQQQQQSGKEAKEGQAQPPDVSSAGAAATGAAGGASAGEEPTPARPAGPASRRDKSAAADTVYASSKDDNMGVQRNWFNALFSQLNVVHRTGMVPHMKGRQQEVFVAVEREFEVLWEKYIKDKNLQGTAHRGMLLCCLAIATHKVLRYESGDDELVKEVVKTNLGGVAVSVMTRLHNARLWLLLKLLAEDPYKQAIRFLPTLQGDLGALVASEVNTGEQESTWTTRACSFHDVLAAEGATELLPEFCCQYSMQWLEAFSQYGVRVGLEQSLGFGDECCQVRISRPFNATTPPPTPEQQQQQQSPSGAHTGKQ</sequence>
<dbReference type="PaxDb" id="3055-EDP00171"/>
<reference evidence="2 3" key="1">
    <citation type="journal article" date="2007" name="Science">
        <title>The Chlamydomonas genome reveals the evolution of key animal and plant functions.</title>
        <authorList>
            <person name="Merchant S.S."/>
            <person name="Prochnik S.E."/>
            <person name="Vallon O."/>
            <person name="Harris E.H."/>
            <person name="Karpowicz S.J."/>
            <person name="Witman G.B."/>
            <person name="Terry A."/>
            <person name="Salamov A."/>
            <person name="Fritz-Laylin L.K."/>
            <person name="Marechal-Drouard L."/>
            <person name="Marshall W.F."/>
            <person name="Qu L.H."/>
            <person name="Nelson D.R."/>
            <person name="Sanderfoot A.A."/>
            <person name="Spalding M.H."/>
            <person name="Kapitonov V.V."/>
            <person name="Ren Q."/>
            <person name="Ferris P."/>
            <person name="Lindquist E."/>
            <person name="Shapiro H."/>
            <person name="Lucas S.M."/>
            <person name="Grimwood J."/>
            <person name="Schmutz J."/>
            <person name="Cardol P."/>
            <person name="Cerutti H."/>
            <person name="Chanfreau G."/>
            <person name="Chen C.L."/>
            <person name="Cognat V."/>
            <person name="Croft M.T."/>
            <person name="Dent R."/>
            <person name="Dutcher S."/>
            <person name="Fernandez E."/>
            <person name="Fukuzawa H."/>
            <person name="Gonzalez-Ballester D."/>
            <person name="Gonzalez-Halphen D."/>
            <person name="Hallmann A."/>
            <person name="Hanikenne M."/>
            <person name="Hippler M."/>
            <person name="Inwood W."/>
            <person name="Jabbari K."/>
            <person name="Kalanon M."/>
            <person name="Kuras R."/>
            <person name="Lefebvre P.A."/>
            <person name="Lemaire S.D."/>
            <person name="Lobanov A.V."/>
            <person name="Lohr M."/>
            <person name="Manuell A."/>
            <person name="Meier I."/>
            <person name="Mets L."/>
            <person name="Mittag M."/>
            <person name="Mittelmeier T."/>
            <person name="Moroney J.V."/>
            <person name="Moseley J."/>
            <person name="Napoli C."/>
            <person name="Nedelcu A.M."/>
            <person name="Niyogi K."/>
            <person name="Novoselov S.V."/>
            <person name="Paulsen I.T."/>
            <person name="Pazour G."/>
            <person name="Purton S."/>
            <person name="Ral J.P."/>
            <person name="Riano-Pachon D.M."/>
            <person name="Riekhof W."/>
            <person name="Rymarquis L."/>
            <person name="Schroda M."/>
            <person name="Stern D."/>
            <person name="Umen J."/>
            <person name="Willows R."/>
            <person name="Wilson N."/>
            <person name="Zimmer S.L."/>
            <person name="Allmer J."/>
            <person name="Balk J."/>
            <person name="Bisova K."/>
            <person name="Chen C.J."/>
            <person name="Elias M."/>
            <person name="Gendler K."/>
            <person name="Hauser C."/>
            <person name="Lamb M.R."/>
            <person name="Ledford H."/>
            <person name="Long J.C."/>
            <person name="Minagawa J."/>
            <person name="Page M.D."/>
            <person name="Pan J."/>
            <person name="Pootakham W."/>
            <person name="Roje S."/>
            <person name="Rose A."/>
            <person name="Stahlberg E."/>
            <person name="Terauchi A.M."/>
            <person name="Yang P."/>
            <person name="Ball S."/>
            <person name="Bowler C."/>
            <person name="Dieckmann C.L."/>
            <person name="Gladyshev V.N."/>
            <person name="Green P."/>
            <person name="Jorgensen R."/>
            <person name="Mayfield S."/>
            <person name="Mueller-Roeber B."/>
            <person name="Rajamani S."/>
            <person name="Sayre R.T."/>
            <person name="Brokstein P."/>
            <person name="Dubchak I."/>
            <person name="Goodstein D."/>
            <person name="Hornick L."/>
            <person name="Huang Y.W."/>
            <person name="Jhaveri J."/>
            <person name="Luo Y."/>
            <person name="Martinez D."/>
            <person name="Ngau W.C."/>
            <person name="Otillar B."/>
            <person name="Poliakov A."/>
            <person name="Porter A."/>
            <person name="Szajkowski L."/>
            <person name="Werner G."/>
            <person name="Zhou K."/>
            <person name="Grigoriev I.V."/>
            <person name="Rokhsar D.S."/>
            <person name="Grossman A.R."/>
        </authorList>
    </citation>
    <scope>NUCLEOTIDE SEQUENCE [LARGE SCALE GENOMIC DNA]</scope>
    <source>
        <strain evidence="3">CC-503</strain>
    </source>
</reference>
<evidence type="ECO:0000313" key="3">
    <source>
        <dbReference type="Proteomes" id="UP000006906"/>
    </source>
</evidence>
<evidence type="ECO:0000313" key="2">
    <source>
        <dbReference type="EMBL" id="PNW84784.1"/>
    </source>
</evidence>
<gene>
    <name evidence="2" type="ORF">CHLRE_03g158600v5</name>
</gene>
<dbReference type="InterPro" id="IPR026002">
    <property type="entry name" value="ATC_hydrolase-like"/>
</dbReference>
<dbReference type="RefSeq" id="XP_001697509.2">
    <property type="nucleotide sequence ID" value="XM_001697457.2"/>
</dbReference>
<feature type="region of interest" description="Disordered" evidence="1">
    <location>
        <begin position="343"/>
        <end position="371"/>
    </location>
</feature>
<dbReference type="AlphaFoldDB" id="A0A2K3DW79"/>
<keyword evidence="3" id="KW-1185">Reference proteome</keyword>
<dbReference type="InParanoid" id="A0A2K3DW79"/>
<accession>A0A2K3DW79</accession>
<dbReference type="GeneID" id="5723020"/>
<feature type="region of interest" description="Disordered" evidence="1">
    <location>
        <begin position="51"/>
        <end position="123"/>
    </location>
</feature>
<dbReference type="Gramene" id="PNW84784">
    <property type="protein sequence ID" value="PNW84784"/>
    <property type="gene ID" value="CHLRE_03g158600v5"/>
</dbReference>
<proteinExistence type="predicted"/>
<protein>
    <submittedName>
        <fullName evidence="2">Uncharacterized protein</fullName>
    </submittedName>
</protein>
<dbReference type="KEGG" id="cre:CHLRE_03g158600v5"/>
<feature type="compositionally biased region" description="Low complexity" evidence="1">
    <location>
        <begin position="355"/>
        <end position="364"/>
    </location>
</feature>
<dbReference type="STRING" id="3055.A0A2K3DW79"/>
<name>A0A2K3DW79_CHLRE</name>
<dbReference type="OrthoDB" id="545136at2759"/>
<dbReference type="EMBL" id="CM008964">
    <property type="protein sequence ID" value="PNW84784.1"/>
    <property type="molecule type" value="Genomic_DNA"/>
</dbReference>
<organism evidence="2 3">
    <name type="scientific">Chlamydomonas reinhardtii</name>
    <name type="common">Chlamydomonas smithii</name>
    <dbReference type="NCBI Taxonomy" id="3055"/>
    <lineage>
        <taxon>Eukaryota</taxon>
        <taxon>Viridiplantae</taxon>
        <taxon>Chlorophyta</taxon>
        <taxon>core chlorophytes</taxon>
        <taxon>Chlorophyceae</taxon>
        <taxon>CS clade</taxon>
        <taxon>Chlamydomonadales</taxon>
        <taxon>Chlamydomonadaceae</taxon>
        <taxon>Chlamydomonas</taxon>
    </lineage>
</organism>
<evidence type="ECO:0000256" key="1">
    <source>
        <dbReference type="SAM" id="MobiDB-lite"/>
    </source>
</evidence>
<dbReference type="Proteomes" id="UP000006906">
    <property type="component" value="Chromosome 3"/>
</dbReference>